<dbReference type="Proteomes" id="UP000075920">
    <property type="component" value="Unassembled WGS sequence"/>
</dbReference>
<dbReference type="VEuPathDB" id="VectorBase:AMIN003609"/>
<keyword evidence="13" id="KW-0496">Mitochondrion</keyword>
<dbReference type="PROSITE" id="PS50157">
    <property type="entry name" value="ZINC_FINGER_C2H2_2"/>
    <property type="match status" value="10"/>
</dbReference>
<feature type="domain" description="C2H2-type" evidence="20">
    <location>
        <begin position="848"/>
        <end position="875"/>
    </location>
</feature>
<dbReference type="InterPro" id="IPR012934">
    <property type="entry name" value="Znf_AD"/>
</dbReference>
<feature type="binding site" evidence="19">
    <location>
        <position position="460"/>
    </location>
    <ligand>
        <name>Zn(2+)</name>
        <dbReference type="ChEBI" id="CHEBI:29105"/>
    </ligand>
</feature>
<dbReference type="Pfam" id="PF13912">
    <property type="entry name" value="zf-C2H2_6"/>
    <property type="match status" value="1"/>
</dbReference>
<dbReference type="Gene3D" id="3.40.1800.20">
    <property type="match status" value="1"/>
</dbReference>
<keyword evidence="16" id="KW-0539">Nucleus</keyword>
<evidence type="ECO:0000256" key="10">
    <source>
        <dbReference type="ARBA" id="ARBA00022989"/>
    </source>
</evidence>
<keyword evidence="12" id="KW-0238">DNA-binding</keyword>
<organism evidence="22 23">
    <name type="scientific">Anopheles minimus</name>
    <dbReference type="NCBI Taxonomy" id="112268"/>
    <lineage>
        <taxon>Eukaryota</taxon>
        <taxon>Metazoa</taxon>
        <taxon>Ecdysozoa</taxon>
        <taxon>Arthropoda</taxon>
        <taxon>Hexapoda</taxon>
        <taxon>Insecta</taxon>
        <taxon>Pterygota</taxon>
        <taxon>Neoptera</taxon>
        <taxon>Endopterygota</taxon>
        <taxon>Diptera</taxon>
        <taxon>Nematocera</taxon>
        <taxon>Culicoidea</taxon>
        <taxon>Culicidae</taxon>
        <taxon>Anophelinae</taxon>
        <taxon>Anopheles</taxon>
    </lineage>
</organism>
<name>A0A182VZV3_9DIPT</name>
<dbReference type="PROSITE" id="PS00028">
    <property type="entry name" value="ZINC_FINGER_C2H2_1"/>
    <property type="match status" value="10"/>
</dbReference>
<dbReference type="Gene3D" id="3.30.160.60">
    <property type="entry name" value="Classic Zinc Finger"/>
    <property type="match status" value="8"/>
</dbReference>
<feature type="binding site" evidence="19">
    <location>
        <position position="504"/>
    </location>
    <ligand>
        <name>Zn(2+)</name>
        <dbReference type="ChEBI" id="CHEBI:29105"/>
    </ligand>
</feature>
<keyword evidence="14 18" id="KW-0472">Membrane</keyword>
<evidence type="ECO:0000256" key="16">
    <source>
        <dbReference type="ARBA" id="ARBA00023242"/>
    </source>
</evidence>
<dbReference type="FunFam" id="3.30.160.60:FF:001485">
    <property type="entry name" value="Krueppel-related zinc finger protein"/>
    <property type="match status" value="1"/>
</dbReference>
<dbReference type="GO" id="GO:0008270">
    <property type="term" value="F:zinc ion binding"/>
    <property type="evidence" value="ECO:0007669"/>
    <property type="project" value="UniProtKB-UniRule"/>
</dbReference>
<feature type="domain" description="C2H2-type" evidence="20">
    <location>
        <begin position="648"/>
        <end position="675"/>
    </location>
</feature>
<keyword evidence="5 19" id="KW-0479">Metal-binding</keyword>
<feature type="domain" description="ZAD" evidence="21">
    <location>
        <begin position="455"/>
        <end position="531"/>
    </location>
</feature>
<dbReference type="Pfam" id="PF00096">
    <property type="entry name" value="zf-C2H2"/>
    <property type="match status" value="8"/>
</dbReference>
<evidence type="ECO:0000313" key="22">
    <source>
        <dbReference type="EnsemblMetazoa" id="AMIN003609-PA"/>
    </source>
</evidence>
<dbReference type="InterPro" id="IPR013087">
    <property type="entry name" value="Znf_C2H2_type"/>
</dbReference>
<evidence type="ECO:0000256" key="3">
    <source>
        <dbReference type="ARBA" id="ARBA00022448"/>
    </source>
</evidence>
<feature type="domain" description="C2H2-type" evidence="20">
    <location>
        <begin position="820"/>
        <end position="847"/>
    </location>
</feature>
<dbReference type="Gene3D" id="1.50.40.10">
    <property type="entry name" value="Mitochondrial carrier domain"/>
    <property type="match status" value="1"/>
</dbReference>
<evidence type="ECO:0000256" key="17">
    <source>
        <dbReference type="PROSITE-ProRule" id="PRU00042"/>
    </source>
</evidence>
<evidence type="ECO:0000256" key="4">
    <source>
        <dbReference type="ARBA" id="ARBA00022692"/>
    </source>
</evidence>
<keyword evidence="3" id="KW-0813">Transport</keyword>
<evidence type="ECO:0000256" key="11">
    <source>
        <dbReference type="ARBA" id="ARBA00023015"/>
    </source>
</evidence>
<reference evidence="22" key="2">
    <citation type="submission" date="2020-05" db="UniProtKB">
        <authorList>
            <consortium name="EnsemblMetazoa"/>
        </authorList>
    </citation>
    <scope>IDENTIFICATION</scope>
    <source>
        <strain evidence="22">MINIMUS1</strain>
    </source>
</reference>
<keyword evidence="11" id="KW-0805">Transcription regulation</keyword>
<keyword evidence="23" id="KW-1185">Reference proteome</keyword>
<proteinExistence type="inferred from homology"/>
<keyword evidence="15" id="KW-0804">Transcription</keyword>
<dbReference type="InterPro" id="IPR018108">
    <property type="entry name" value="MCP_transmembrane"/>
</dbReference>
<feature type="repeat" description="Solcar" evidence="18">
    <location>
        <begin position="286"/>
        <end position="388"/>
    </location>
</feature>
<feature type="domain" description="C2H2-type" evidence="20">
    <location>
        <begin position="764"/>
        <end position="791"/>
    </location>
</feature>
<dbReference type="Pfam" id="PF07776">
    <property type="entry name" value="zf-AD"/>
    <property type="match status" value="1"/>
</dbReference>
<evidence type="ECO:0000256" key="18">
    <source>
        <dbReference type="PROSITE-ProRule" id="PRU00282"/>
    </source>
</evidence>
<dbReference type="InterPro" id="IPR023395">
    <property type="entry name" value="MCP_dom_sf"/>
</dbReference>
<evidence type="ECO:0000256" key="14">
    <source>
        <dbReference type="ARBA" id="ARBA00023136"/>
    </source>
</evidence>
<dbReference type="FunFam" id="3.30.160.60:FF:000100">
    <property type="entry name" value="Zinc finger 45-like"/>
    <property type="match status" value="3"/>
</dbReference>
<evidence type="ECO:0000313" key="23">
    <source>
        <dbReference type="Proteomes" id="UP000075920"/>
    </source>
</evidence>
<feature type="domain" description="C2H2-type" evidence="20">
    <location>
        <begin position="876"/>
        <end position="903"/>
    </location>
</feature>
<dbReference type="PANTHER" id="PTHR21252:SF2">
    <property type="entry name" value="MITOCHONDRIAL OUTER MEMBRANE PROTEIN SLC25A46"/>
    <property type="match status" value="1"/>
</dbReference>
<dbReference type="PROSITE" id="PS51915">
    <property type="entry name" value="ZAD"/>
    <property type="match status" value="1"/>
</dbReference>
<feature type="domain" description="C2H2-type" evidence="20">
    <location>
        <begin position="903"/>
        <end position="931"/>
    </location>
</feature>
<dbReference type="SUPFAM" id="SSF103506">
    <property type="entry name" value="Mitochondrial carrier"/>
    <property type="match status" value="1"/>
</dbReference>
<evidence type="ECO:0000256" key="15">
    <source>
        <dbReference type="ARBA" id="ARBA00023163"/>
    </source>
</evidence>
<feature type="domain" description="C2H2-type" evidence="20">
    <location>
        <begin position="676"/>
        <end position="703"/>
    </location>
</feature>
<feature type="domain" description="C2H2-type" evidence="20">
    <location>
        <begin position="704"/>
        <end position="727"/>
    </location>
</feature>
<dbReference type="GO" id="GO:0003677">
    <property type="term" value="F:DNA binding"/>
    <property type="evidence" value="ECO:0007669"/>
    <property type="project" value="UniProtKB-KW"/>
</dbReference>
<evidence type="ECO:0000256" key="13">
    <source>
        <dbReference type="ARBA" id="ARBA00023128"/>
    </source>
</evidence>
<evidence type="ECO:0000259" key="21">
    <source>
        <dbReference type="PROSITE" id="PS51915"/>
    </source>
</evidence>
<accession>A0A182VZV3</accession>
<feature type="domain" description="C2H2-type" evidence="20">
    <location>
        <begin position="736"/>
        <end position="758"/>
    </location>
</feature>
<dbReference type="PROSITE" id="PS50920">
    <property type="entry name" value="SOLCAR"/>
    <property type="match status" value="1"/>
</dbReference>
<feature type="binding site" evidence="19">
    <location>
        <position position="507"/>
    </location>
    <ligand>
        <name>Zn(2+)</name>
        <dbReference type="ChEBI" id="CHEBI:29105"/>
    </ligand>
</feature>
<evidence type="ECO:0000256" key="7">
    <source>
        <dbReference type="ARBA" id="ARBA00022771"/>
    </source>
</evidence>
<dbReference type="SUPFAM" id="SSF57667">
    <property type="entry name" value="beta-beta-alpha zinc fingers"/>
    <property type="match status" value="6"/>
</dbReference>
<dbReference type="SUPFAM" id="SSF57716">
    <property type="entry name" value="Glucocorticoid receptor-like (DNA-binding domain)"/>
    <property type="match status" value="1"/>
</dbReference>
<dbReference type="InterPro" id="IPR036236">
    <property type="entry name" value="Znf_C2H2_sf"/>
</dbReference>
<feature type="domain" description="C2H2-type" evidence="20">
    <location>
        <begin position="792"/>
        <end position="819"/>
    </location>
</feature>
<dbReference type="SMART" id="SM00868">
    <property type="entry name" value="zf-AD"/>
    <property type="match status" value="1"/>
</dbReference>
<evidence type="ECO:0000259" key="20">
    <source>
        <dbReference type="PROSITE" id="PS50157"/>
    </source>
</evidence>
<keyword evidence="8" id="KW-1000">Mitochondrion outer membrane</keyword>
<evidence type="ECO:0000256" key="8">
    <source>
        <dbReference type="ARBA" id="ARBA00022787"/>
    </source>
</evidence>
<evidence type="ECO:0000256" key="2">
    <source>
        <dbReference type="ARBA" id="ARBA00006375"/>
    </source>
</evidence>
<keyword evidence="10" id="KW-1133">Transmembrane helix</keyword>
<evidence type="ECO:0000256" key="6">
    <source>
        <dbReference type="ARBA" id="ARBA00022737"/>
    </source>
</evidence>
<evidence type="ECO:0000256" key="5">
    <source>
        <dbReference type="ARBA" id="ARBA00022723"/>
    </source>
</evidence>
<protein>
    <submittedName>
        <fullName evidence="22">Uncharacterized protein</fullName>
    </submittedName>
</protein>
<keyword evidence="4 18" id="KW-0812">Transmembrane</keyword>
<dbReference type="STRING" id="112268.A0A182VZV3"/>
<sequence length="945" mass="108901">MFNHQMAGLEDYERYLEDEDELDNARFLSAYKHTLDDGQYQFINSERDLTLPLQKHKNVQPLYESPEDEISLRKYLGASVNLISLITENLLCHPFLVLRRQCQVHHTAKRYHVVPITLLPVIVHLHQRQGVTTLWKGIGSVLLVRGMTLAVEDVISKFTPWPKEINAKTTVKQFGQHLLLKCISIAAVVPFYSASLVETVQSDIASEKPGIFDVFREGASRLLSWSVPQKGRMLPVWALVGPSISLGLSKYVCQLFVRGISTRIMCRRVTFYEERRGARTRDFAAQSQVIEVYSTMISLMATEMIFYPFETILHRIQLQGTRTIIDNLDSGYSVVPILTSYEGVIDCYRQTLATEGVSGLYKGFGAMILQFAAHVAVIKLGKWFITQISELMSSKPPAKVVEFYKLEGKTPIGSATMSRSISGISSLSEEISYRFDFFASKQKDANMDNLLDLRVICCTCLNVTHSTTSIQHKDLKYNVSFAEMINKICSIEFELNDDFPNKLCYTCADKLRIAYEFRLMCDDSRNILLDQRKHSQHSTPLQLSQPEAEVLDHAENDAPVDTSNDLIEYDGAEEYLEEYLQDTADIVPTEECTNSGENTFTSLAEERVKYEAIIEEQNVSDEENAIATESQTNPNNNNDGDAIQENENQCTICGLVLSKLAHLTRHMKSHTASKSFRCTQCPKSFSRSDNLRVHEANHSSMRRFKCPQCEMRFKRSFALKVHLGIRHKQFVEANFLVCNVCRKFFKTKDQLNRHMKRHEDPCRFVCDVCGQTFFDRIPYDAHLEKHANKELLVCLHCTKHFADKTQLMYHMRYHTAEKSFKCNYCESSFARKADLKIHENYHTSTKNHTCQTCGKRFHRLCALKTHMLTHTDEKPYQCSHCPKRFRQKYDMITHERRHTGERFQCEMCVQKFIHAYELNSHLKIVHNSDVQCRRRGVKKIFNEPC</sequence>
<evidence type="ECO:0000256" key="12">
    <source>
        <dbReference type="ARBA" id="ARBA00023125"/>
    </source>
</evidence>
<evidence type="ECO:0000256" key="9">
    <source>
        <dbReference type="ARBA" id="ARBA00022833"/>
    </source>
</evidence>
<keyword evidence="9 19" id="KW-0862">Zinc</keyword>
<dbReference type="AlphaFoldDB" id="A0A182VZV3"/>
<dbReference type="InterPro" id="IPR039158">
    <property type="entry name" value="SLC25A46"/>
</dbReference>
<comment type="subcellular location">
    <subcellularLocation>
        <location evidence="1">Mitochondrion outer membrane</location>
        <topology evidence="1">Multi-pass membrane protein</topology>
    </subcellularLocation>
</comment>
<dbReference type="Pfam" id="PF00153">
    <property type="entry name" value="Mito_carr"/>
    <property type="match status" value="1"/>
</dbReference>
<dbReference type="GO" id="GO:0090149">
    <property type="term" value="P:mitochondrial membrane fission"/>
    <property type="evidence" value="ECO:0007669"/>
    <property type="project" value="InterPro"/>
</dbReference>
<evidence type="ECO:0000256" key="1">
    <source>
        <dbReference type="ARBA" id="ARBA00004374"/>
    </source>
</evidence>
<feature type="binding site" evidence="19">
    <location>
        <position position="457"/>
    </location>
    <ligand>
        <name>Zn(2+)</name>
        <dbReference type="ChEBI" id="CHEBI:29105"/>
    </ligand>
</feature>
<keyword evidence="6" id="KW-0677">Repeat</keyword>
<reference evidence="23" key="1">
    <citation type="submission" date="2013-03" db="EMBL/GenBank/DDBJ databases">
        <title>The Genome Sequence of Anopheles minimus MINIMUS1.</title>
        <authorList>
            <consortium name="The Broad Institute Genomics Platform"/>
            <person name="Neafsey D.E."/>
            <person name="Walton C."/>
            <person name="Walker B."/>
            <person name="Young S.K."/>
            <person name="Zeng Q."/>
            <person name="Gargeya S."/>
            <person name="Fitzgerald M."/>
            <person name="Haas B."/>
            <person name="Abouelleil A."/>
            <person name="Allen A.W."/>
            <person name="Alvarado L."/>
            <person name="Arachchi H.M."/>
            <person name="Berlin A.M."/>
            <person name="Chapman S.B."/>
            <person name="Gainer-Dewar J."/>
            <person name="Goldberg J."/>
            <person name="Griggs A."/>
            <person name="Gujja S."/>
            <person name="Hansen M."/>
            <person name="Howarth C."/>
            <person name="Imamovic A."/>
            <person name="Ireland A."/>
            <person name="Larimer J."/>
            <person name="McCowan C."/>
            <person name="Murphy C."/>
            <person name="Pearson M."/>
            <person name="Poon T.W."/>
            <person name="Priest M."/>
            <person name="Roberts A."/>
            <person name="Saif S."/>
            <person name="Shea T."/>
            <person name="Sisk P."/>
            <person name="Sykes S."/>
            <person name="Wortman J."/>
            <person name="Nusbaum C."/>
            <person name="Birren B."/>
        </authorList>
    </citation>
    <scope>NUCLEOTIDE SEQUENCE [LARGE SCALE GENOMIC DNA]</scope>
    <source>
        <strain evidence="23">MINIMUS1</strain>
    </source>
</reference>
<comment type="similarity">
    <text evidence="2">Belongs to the mitochondrial carrier (TC 2.A.29) family.</text>
</comment>
<dbReference type="PANTHER" id="PTHR21252">
    <property type="entry name" value="TB1 PROTEIN-RELATED"/>
    <property type="match status" value="1"/>
</dbReference>
<keyword evidence="7 17" id="KW-0863">Zinc-finger</keyword>
<dbReference type="GO" id="GO:0005741">
    <property type="term" value="C:mitochondrial outer membrane"/>
    <property type="evidence" value="ECO:0007669"/>
    <property type="project" value="UniProtKB-SubCell"/>
</dbReference>
<evidence type="ECO:0000256" key="19">
    <source>
        <dbReference type="PROSITE-ProRule" id="PRU01263"/>
    </source>
</evidence>
<dbReference type="EnsemblMetazoa" id="AMIN003609-RA">
    <property type="protein sequence ID" value="AMIN003609-PA"/>
    <property type="gene ID" value="AMIN003609"/>
</dbReference>
<dbReference type="SMART" id="SM00355">
    <property type="entry name" value="ZnF_C2H2"/>
    <property type="match status" value="10"/>
</dbReference>
<dbReference type="GO" id="GO:0005634">
    <property type="term" value="C:nucleus"/>
    <property type="evidence" value="ECO:0007669"/>
    <property type="project" value="InterPro"/>
</dbReference>